<comment type="similarity">
    <text evidence="3">Belongs to the BRAT1 family.</text>
</comment>
<comment type="caution">
    <text evidence="4">The sequence shown here is derived from an EMBL/GenBank/DDBJ whole genome shotgun (WGS) entry which is preliminary data.</text>
</comment>
<dbReference type="GO" id="GO:0006974">
    <property type="term" value="P:DNA damage response"/>
    <property type="evidence" value="ECO:0007669"/>
    <property type="project" value="InterPro"/>
</dbReference>
<dbReference type="InterPro" id="IPR011989">
    <property type="entry name" value="ARM-like"/>
</dbReference>
<dbReference type="InterPro" id="IPR038904">
    <property type="entry name" value="BRAT1"/>
</dbReference>
<evidence type="ECO:0000256" key="1">
    <source>
        <dbReference type="ARBA" id="ARBA00004496"/>
    </source>
</evidence>
<protein>
    <submittedName>
        <fullName evidence="4">Uncharacterized protein</fullName>
    </submittedName>
</protein>
<dbReference type="PANTHER" id="PTHR21331:SF2">
    <property type="entry name" value="BRCA1-ASSOCIATED ATM ACTIVATOR 1"/>
    <property type="match status" value="1"/>
</dbReference>
<dbReference type="EMBL" id="SEYY01005900">
    <property type="protein sequence ID" value="KAB7503099.1"/>
    <property type="molecule type" value="Genomic_DNA"/>
</dbReference>
<dbReference type="Gene3D" id="1.25.10.10">
    <property type="entry name" value="Leucine-rich Repeat Variant"/>
    <property type="match status" value="1"/>
</dbReference>
<organism evidence="4 5">
    <name type="scientific">Armadillidium nasatum</name>
    <dbReference type="NCBI Taxonomy" id="96803"/>
    <lineage>
        <taxon>Eukaryota</taxon>
        <taxon>Metazoa</taxon>
        <taxon>Ecdysozoa</taxon>
        <taxon>Arthropoda</taxon>
        <taxon>Crustacea</taxon>
        <taxon>Multicrustacea</taxon>
        <taxon>Malacostraca</taxon>
        <taxon>Eumalacostraca</taxon>
        <taxon>Peracarida</taxon>
        <taxon>Isopoda</taxon>
        <taxon>Oniscidea</taxon>
        <taxon>Crinocheta</taxon>
        <taxon>Armadillidiidae</taxon>
        <taxon>Armadillidium</taxon>
    </lineage>
</organism>
<dbReference type="GO" id="GO:0008283">
    <property type="term" value="P:cell population proliferation"/>
    <property type="evidence" value="ECO:0007669"/>
    <property type="project" value="InterPro"/>
</dbReference>
<keyword evidence="2" id="KW-0963">Cytoplasm</keyword>
<dbReference type="Proteomes" id="UP000326759">
    <property type="component" value="Unassembled WGS sequence"/>
</dbReference>
<dbReference type="SUPFAM" id="SSF48371">
    <property type="entry name" value="ARM repeat"/>
    <property type="match status" value="1"/>
</dbReference>
<keyword evidence="5" id="KW-1185">Reference proteome</keyword>
<comment type="subcellular location">
    <subcellularLocation>
        <location evidence="1">Cytoplasm</location>
    </subcellularLocation>
</comment>
<evidence type="ECO:0000256" key="3">
    <source>
        <dbReference type="ARBA" id="ARBA00061308"/>
    </source>
</evidence>
<evidence type="ECO:0000313" key="4">
    <source>
        <dbReference type="EMBL" id="KAB7503099.1"/>
    </source>
</evidence>
<reference evidence="4 5" key="1">
    <citation type="journal article" date="2019" name="PLoS Biol.">
        <title>Sex chromosomes control vertical transmission of feminizing Wolbachia symbionts in an isopod.</title>
        <authorList>
            <person name="Becking T."/>
            <person name="Chebbi M.A."/>
            <person name="Giraud I."/>
            <person name="Moumen B."/>
            <person name="Laverre T."/>
            <person name="Caubet Y."/>
            <person name="Peccoud J."/>
            <person name="Gilbert C."/>
            <person name="Cordaux R."/>
        </authorList>
    </citation>
    <scope>NUCLEOTIDE SEQUENCE [LARGE SCALE GENOMIC DNA]</scope>
    <source>
        <strain evidence="4">ANa2</strain>
        <tissue evidence="4">Whole body excluding digestive tract and cuticle</tissue>
    </source>
</reference>
<gene>
    <name evidence="4" type="ORF">Anas_11814</name>
</gene>
<accession>A0A5N5TA95</accession>
<name>A0A5N5TA95_9CRUS</name>
<evidence type="ECO:0000313" key="5">
    <source>
        <dbReference type="Proteomes" id="UP000326759"/>
    </source>
</evidence>
<sequence length="330" mass="38063">MDEKLENKLEILFNKLYSMPDFPIEDDTVLQKLQSTLQGVINEESKSVKWCEKIGLITFITEILDENCISQEKNHSLAAFALNCFSSVVENEGRFLSLLEEKIMKNFRRCLPGTQVNMSLTSSALKVTESLITHKSGLNWVISNNVWENFLYFLKSQNIFIKKSCTKVLIAILLNVVDSQKFSKYIHDVEHMLHNIEEENKNYFRPSETNGFEDRYSLSSSIAKLQPDTEAILQFFHSLLLESLGKKSFYHPMKTFHDLLSQIIFQNNLNWTSEGLIIVSKLLLLGNIHKNLRFGDGGLIKEFCINSFVLDTIKIMENMISKGYQKEFFG</sequence>
<proteinExistence type="inferred from homology"/>
<evidence type="ECO:0000256" key="2">
    <source>
        <dbReference type="ARBA" id="ARBA00022490"/>
    </source>
</evidence>
<dbReference type="OrthoDB" id="10057956at2759"/>
<dbReference type="GO" id="GO:0005737">
    <property type="term" value="C:cytoplasm"/>
    <property type="evidence" value="ECO:0007669"/>
    <property type="project" value="UniProtKB-SubCell"/>
</dbReference>
<dbReference type="GO" id="GO:0005634">
    <property type="term" value="C:nucleus"/>
    <property type="evidence" value="ECO:0007669"/>
    <property type="project" value="TreeGrafter"/>
</dbReference>
<dbReference type="InterPro" id="IPR016024">
    <property type="entry name" value="ARM-type_fold"/>
</dbReference>
<dbReference type="AlphaFoldDB" id="A0A5N5TA95"/>
<dbReference type="PANTHER" id="PTHR21331">
    <property type="entry name" value="BRCA1-ASSOCIATED ATM ACTIVATOR 1"/>
    <property type="match status" value="1"/>
</dbReference>